<feature type="compositionally biased region" description="Polar residues" evidence="1">
    <location>
        <begin position="128"/>
        <end position="140"/>
    </location>
</feature>
<evidence type="ECO:0000313" key="4">
    <source>
        <dbReference type="EMBL" id="CAB4996270.1"/>
    </source>
</evidence>
<feature type="compositionally biased region" description="Polar residues" evidence="1">
    <location>
        <begin position="152"/>
        <end position="165"/>
    </location>
</feature>
<accession>A0A6J7CV06</accession>
<protein>
    <submittedName>
        <fullName evidence="3">Unannotated protein</fullName>
    </submittedName>
</protein>
<evidence type="ECO:0000256" key="1">
    <source>
        <dbReference type="SAM" id="MobiDB-lite"/>
    </source>
</evidence>
<feature type="compositionally biased region" description="Polar residues" evidence="1">
    <location>
        <begin position="38"/>
        <end position="62"/>
    </location>
</feature>
<evidence type="ECO:0000313" key="2">
    <source>
        <dbReference type="EMBL" id="CAB4811963.1"/>
    </source>
</evidence>
<organism evidence="3">
    <name type="scientific">freshwater metagenome</name>
    <dbReference type="NCBI Taxonomy" id="449393"/>
    <lineage>
        <taxon>unclassified sequences</taxon>
        <taxon>metagenomes</taxon>
        <taxon>ecological metagenomes</taxon>
    </lineage>
</organism>
<reference evidence="3" key="1">
    <citation type="submission" date="2020-05" db="EMBL/GenBank/DDBJ databases">
        <authorList>
            <person name="Chiriac C."/>
            <person name="Salcher M."/>
            <person name="Ghai R."/>
            <person name="Kavagutti S V."/>
        </authorList>
    </citation>
    <scope>NUCLEOTIDE SEQUENCE</scope>
</reference>
<dbReference type="EMBL" id="CAFBON010000156">
    <property type="protein sequence ID" value="CAB4996270.1"/>
    <property type="molecule type" value="Genomic_DNA"/>
</dbReference>
<feature type="compositionally biased region" description="Polar residues" evidence="1">
    <location>
        <begin position="102"/>
        <end position="121"/>
    </location>
</feature>
<proteinExistence type="predicted"/>
<dbReference type="AlphaFoldDB" id="A0A6J7CV06"/>
<evidence type="ECO:0000313" key="3">
    <source>
        <dbReference type="EMBL" id="CAB4860638.1"/>
    </source>
</evidence>
<sequence length="165" mass="17187">MPACGANDGSITTGNRSAAKPRSQRESTDTVSTPPPSESGTSLLDASSSTNAPLLSVVSNPETRTDRPPFLTRNPDAASPNTPDPANSLNRNDDTASGPDSEMNSSTESPDTRYTMSTPGNTFEYCTDTPSAPTVGNESAASERVNPVESLPTVNRTPSDANEPK</sequence>
<dbReference type="EMBL" id="CAFAAJ010000109">
    <property type="protein sequence ID" value="CAB4811963.1"/>
    <property type="molecule type" value="Genomic_DNA"/>
</dbReference>
<dbReference type="EMBL" id="CAFBLR010000009">
    <property type="protein sequence ID" value="CAB4860638.1"/>
    <property type="molecule type" value="Genomic_DNA"/>
</dbReference>
<feature type="compositionally biased region" description="Polar residues" evidence="1">
    <location>
        <begin position="79"/>
        <end position="90"/>
    </location>
</feature>
<feature type="region of interest" description="Disordered" evidence="1">
    <location>
        <begin position="1"/>
        <end position="165"/>
    </location>
</feature>
<name>A0A6J7CV06_9ZZZZ</name>
<gene>
    <name evidence="2" type="ORF">UFOPK3001_01611</name>
    <name evidence="3" type="ORF">UFOPK3417_00201</name>
    <name evidence="4" type="ORF">UFOPK3954_01480</name>
</gene>